<proteinExistence type="predicted"/>
<accession>S4PV56</accession>
<evidence type="ECO:0000313" key="1">
    <source>
        <dbReference type="EMBL" id="JAA83437.1"/>
    </source>
</evidence>
<reference evidence="1" key="2">
    <citation type="submission" date="2013-05" db="EMBL/GenBank/DDBJ databases">
        <authorList>
            <person name="Carter J.-M."/>
            <person name="Baker S.C."/>
            <person name="Pink R."/>
            <person name="Carter D.R.F."/>
            <person name="Collins A."/>
            <person name="Tomlin J."/>
            <person name="Gibbs M."/>
            <person name="Breuker C.J."/>
        </authorList>
    </citation>
    <scope>NUCLEOTIDE SEQUENCE</scope>
    <source>
        <tissue evidence="1">Ovary</tissue>
    </source>
</reference>
<protein>
    <submittedName>
        <fullName evidence="1">Uncharacterized protein</fullName>
    </submittedName>
</protein>
<organism evidence="1">
    <name type="scientific">Pararge aegeria</name>
    <name type="common">speckled wood butterfly</name>
    <dbReference type="NCBI Taxonomy" id="116150"/>
    <lineage>
        <taxon>Eukaryota</taxon>
        <taxon>Metazoa</taxon>
        <taxon>Ecdysozoa</taxon>
        <taxon>Arthropoda</taxon>
        <taxon>Hexapoda</taxon>
        <taxon>Insecta</taxon>
        <taxon>Pterygota</taxon>
        <taxon>Neoptera</taxon>
        <taxon>Endopterygota</taxon>
        <taxon>Lepidoptera</taxon>
        <taxon>Glossata</taxon>
        <taxon>Ditrysia</taxon>
        <taxon>Papilionoidea</taxon>
        <taxon>Nymphalidae</taxon>
        <taxon>Satyrinae</taxon>
        <taxon>Satyrini</taxon>
        <taxon>Parargina</taxon>
        <taxon>Pararge</taxon>
    </lineage>
</organism>
<sequence length="107" mass="12558">MLTDRCEISFDALRFEKFALGKDQMLCWEGIPGRRYRKIRILLNIKGITRRLKYKCIHTKIKRQVRTGTARLSLHGFFTSLPGFPQPASVICLDTNPYLRSHAYIHY</sequence>
<dbReference type="EMBL" id="GAIX01009123">
    <property type="protein sequence ID" value="JAA83437.1"/>
    <property type="molecule type" value="Transcribed_RNA"/>
</dbReference>
<name>S4PV56_9NEOP</name>
<reference evidence="1" key="1">
    <citation type="journal article" date="2013" name="BMC Genomics">
        <title>Unscrambling butterfly oogenesis.</title>
        <authorList>
            <person name="Carter J.M."/>
            <person name="Baker S.C."/>
            <person name="Pink R."/>
            <person name="Carter D.R."/>
            <person name="Collins A."/>
            <person name="Tomlin J."/>
            <person name="Gibbs M."/>
            <person name="Breuker C.J."/>
        </authorList>
    </citation>
    <scope>NUCLEOTIDE SEQUENCE</scope>
    <source>
        <tissue evidence="1">Ovary</tissue>
    </source>
</reference>
<dbReference type="AlphaFoldDB" id="S4PV56"/>